<keyword evidence="3" id="KW-0408">Iron</keyword>
<keyword evidence="3" id="KW-0410">Iron transport</keyword>
<evidence type="ECO:0000256" key="9">
    <source>
        <dbReference type="SAM" id="MobiDB-lite"/>
    </source>
</evidence>
<protein>
    <submittedName>
        <fullName evidence="12">Vacuolar iron transporter -like protein 3</fullName>
    </submittedName>
</protein>
<reference evidence="12 13" key="2">
    <citation type="journal article" date="2017" name="Genome Biol.">
        <title>New reference genome sequences of hot pepper reveal the massive evolution of plant disease-resistance genes by retroduplication.</title>
        <authorList>
            <person name="Kim S."/>
            <person name="Park J."/>
            <person name="Yeom S.I."/>
            <person name="Kim Y.M."/>
            <person name="Seo E."/>
            <person name="Kim K.T."/>
            <person name="Kim M.S."/>
            <person name="Lee J.M."/>
            <person name="Cheong K."/>
            <person name="Shin H.S."/>
            <person name="Kim S.B."/>
            <person name="Han K."/>
            <person name="Lee J."/>
            <person name="Park M."/>
            <person name="Lee H.A."/>
            <person name="Lee H.Y."/>
            <person name="Lee Y."/>
            <person name="Oh S."/>
            <person name="Lee J.H."/>
            <person name="Choi E."/>
            <person name="Choi E."/>
            <person name="Lee S.E."/>
            <person name="Jeon J."/>
            <person name="Kim H."/>
            <person name="Choi G."/>
            <person name="Song H."/>
            <person name="Lee J."/>
            <person name="Lee S.C."/>
            <person name="Kwon J.K."/>
            <person name="Lee H.Y."/>
            <person name="Koo N."/>
            <person name="Hong Y."/>
            <person name="Kim R.W."/>
            <person name="Kang W.H."/>
            <person name="Huh J.H."/>
            <person name="Kang B.C."/>
            <person name="Yang T.J."/>
            <person name="Lee Y.H."/>
            <person name="Bennetzen J.L."/>
            <person name="Choi D."/>
        </authorList>
    </citation>
    <scope>NUCLEOTIDE SEQUENCE [LARGE SCALE GENOMIC DNA]</scope>
    <source>
        <strain evidence="13">cv. CM334</strain>
    </source>
</reference>
<keyword evidence="13" id="KW-1185">Reference proteome</keyword>
<dbReference type="Gramene" id="PHT69854">
    <property type="protein sequence ID" value="PHT69854"/>
    <property type="gene ID" value="T459_24958"/>
</dbReference>
<dbReference type="AlphaFoldDB" id="A0A2G2YJD6"/>
<keyword evidence="6 10" id="KW-1133">Transmembrane helix</keyword>
<evidence type="ECO:0000256" key="10">
    <source>
        <dbReference type="SAM" id="Phobius"/>
    </source>
</evidence>
<keyword evidence="4" id="KW-0926">Vacuole</keyword>
<evidence type="ECO:0000256" key="11">
    <source>
        <dbReference type="SAM" id="SignalP"/>
    </source>
</evidence>
<feature type="transmembrane region" description="Helical" evidence="10">
    <location>
        <begin position="69"/>
        <end position="91"/>
    </location>
</feature>
<dbReference type="GO" id="GO:0005384">
    <property type="term" value="F:manganese ion transmembrane transporter activity"/>
    <property type="evidence" value="ECO:0007669"/>
    <property type="project" value="InterPro"/>
</dbReference>
<feature type="chain" id="PRO_5013941874" evidence="11">
    <location>
        <begin position="16"/>
        <end position="122"/>
    </location>
</feature>
<gene>
    <name evidence="12" type="ORF">T459_24958</name>
</gene>
<evidence type="ECO:0000256" key="4">
    <source>
        <dbReference type="ARBA" id="ARBA00022554"/>
    </source>
</evidence>
<organism evidence="12 13">
    <name type="scientific">Capsicum annuum</name>
    <name type="common">Capsicum pepper</name>
    <dbReference type="NCBI Taxonomy" id="4072"/>
    <lineage>
        <taxon>Eukaryota</taxon>
        <taxon>Viridiplantae</taxon>
        <taxon>Streptophyta</taxon>
        <taxon>Embryophyta</taxon>
        <taxon>Tracheophyta</taxon>
        <taxon>Spermatophyta</taxon>
        <taxon>Magnoliopsida</taxon>
        <taxon>eudicotyledons</taxon>
        <taxon>Gunneridae</taxon>
        <taxon>Pentapetalae</taxon>
        <taxon>asterids</taxon>
        <taxon>lamiids</taxon>
        <taxon>Solanales</taxon>
        <taxon>Solanaceae</taxon>
        <taxon>Solanoideae</taxon>
        <taxon>Capsiceae</taxon>
        <taxon>Capsicum</taxon>
    </lineage>
</organism>
<keyword evidence="3" id="KW-0813">Transport</keyword>
<comment type="caution">
    <text evidence="12">The sequence shown here is derived from an EMBL/GenBank/DDBJ whole genome shotgun (WGS) entry which is preliminary data.</text>
</comment>
<evidence type="ECO:0000256" key="6">
    <source>
        <dbReference type="ARBA" id="ARBA00022989"/>
    </source>
</evidence>
<dbReference type="STRING" id="4072.A0A2G2YJD6"/>
<proteinExistence type="inferred from homology"/>
<evidence type="ECO:0000256" key="3">
    <source>
        <dbReference type="ARBA" id="ARBA00022496"/>
    </source>
</evidence>
<dbReference type="GO" id="GO:0005774">
    <property type="term" value="C:vacuolar membrane"/>
    <property type="evidence" value="ECO:0007669"/>
    <property type="project" value="UniProtKB-SubCell"/>
</dbReference>
<reference evidence="12 13" key="1">
    <citation type="journal article" date="2014" name="Nat. Genet.">
        <title>Genome sequence of the hot pepper provides insights into the evolution of pungency in Capsicum species.</title>
        <authorList>
            <person name="Kim S."/>
            <person name="Park M."/>
            <person name="Yeom S.I."/>
            <person name="Kim Y.M."/>
            <person name="Lee J.M."/>
            <person name="Lee H.A."/>
            <person name="Seo E."/>
            <person name="Choi J."/>
            <person name="Cheong K."/>
            <person name="Kim K.T."/>
            <person name="Jung K."/>
            <person name="Lee G.W."/>
            <person name="Oh S.K."/>
            <person name="Bae C."/>
            <person name="Kim S.B."/>
            <person name="Lee H.Y."/>
            <person name="Kim S.Y."/>
            <person name="Kim M.S."/>
            <person name="Kang B.C."/>
            <person name="Jo Y.D."/>
            <person name="Yang H.B."/>
            <person name="Jeong H.J."/>
            <person name="Kang W.H."/>
            <person name="Kwon J.K."/>
            <person name="Shin C."/>
            <person name="Lim J.Y."/>
            <person name="Park J.H."/>
            <person name="Huh J.H."/>
            <person name="Kim J.S."/>
            <person name="Kim B.D."/>
            <person name="Cohen O."/>
            <person name="Paran I."/>
            <person name="Suh M.C."/>
            <person name="Lee S.B."/>
            <person name="Kim Y.K."/>
            <person name="Shin Y."/>
            <person name="Noh S.J."/>
            <person name="Park J."/>
            <person name="Seo Y.S."/>
            <person name="Kwon S.Y."/>
            <person name="Kim H.A."/>
            <person name="Park J.M."/>
            <person name="Kim H.J."/>
            <person name="Choi S.B."/>
            <person name="Bosland P.W."/>
            <person name="Reeves G."/>
            <person name="Jo S.H."/>
            <person name="Lee B.W."/>
            <person name="Cho H.T."/>
            <person name="Choi H.S."/>
            <person name="Lee M.S."/>
            <person name="Yu Y."/>
            <person name="Do Choi Y."/>
            <person name="Park B.S."/>
            <person name="van Deynze A."/>
            <person name="Ashrafi H."/>
            <person name="Hill T."/>
            <person name="Kim W.T."/>
            <person name="Pai H.S."/>
            <person name="Ahn H.K."/>
            <person name="Yeam I."/>
            <person name="Giovannoni J.J."/>
            <person name="Rose J.K."/>
            <person name="Sorensen I."/>
            <person name="Lee S.J."/>
            <person name="Kim R.W."/>
            <person name="Choi I.Y."/>
            <person name="Choi B.S."/>
            <person name="Lim J.S."/>
            <person name="Lee Y.H."/>
            <person name="Choi D."/>
        </authorList>
    </citation>
    <scope>NUCLEOTIDE SEQUENCE [LARGE SCALE GENOMIC DNA]</scope>
    <source>
        <strain evidence="13">cv. CM334</strain>
    </source>
</reference>
<dbReference type="EMBL" id="AYRZ02000010">
    <property type="protein sequence ID" value="PHT69854.1"/>
    <property type="molecule type" value="Genomic_DNA"/>
</dbReference>
<keyword evidence="11" id="KW-0732">Signal</keyword>
<accession>A0A2G2YJD6</accession>
<evidence type="ECO:0000256" key="2">
    <source>
        <dbReference type="ARBA" id="ARBA00007049"/>
    </source>
</evidence>
<evidence type="ECO:0000256" key="1">
    <source>
        <dbReference type="ARBA" id="ARBA00004128"/>
    </source>
</evidence>
<evidence type="ECO:0000313" key="12">
    <source>
        <dbReference type="EMBL" id="PHT69854.1"/>
    </source>
</evidence>
<feature type="region of interest" description="Disordered" evidence="9">
    <location>
        <begin position="40"/>
        <end position="65"/>
    </location>
</feature>
<keyword evidence="7 10" id="KW-0472">Membrane</keyword>
<keyword evidence="5 10" id="KW-0812">Transmembrane</keyword>
<comment type="similarity">
    <text evidence="2">Belongs to the CCC1 family.</text>
</comment>
<feature type="signal peptide" evidence="11">
    <location>
        <begin position="1"/>
        <end position="15"/>
    </location>
</feature>
<evidence type="ECO:0000313" key="13">
    <source>
        <dbReference type="Proteomes" id="UP000222542"/>
    </source>
</evidence>
<sequence length="122" mass="13723">MLLSMILTRFSGLLAGNCTMGTGEFVSVYSRLDIKLAQMKRDKTTRGQNQEHQQDEEGNKEQLPNPFQVATTTSSIAFSLGAIVPILAATFTANHKVRLAMIAGAWHWWYLEEFVLSWVSSW</sequence>
<dbReference type="Proteomes" id="UP000222542">
    <property type="component" value="Unassembled WGS sequence"/>
</dbReference>
<dbReference type="PANTHER" id="PTHR31851">
    <property type="entry name" value="FE(2+)/MN(2+) TRANSPORTER PCL1"/>
    <property type="match status" value="1"/>
</dbReference>
<dbReference type="GO" id="GO:0030026">
    <property type="term" value="P:intracellular manganese ion homeostasis"/>
    <property type="evidence" value="ECO:0007669"/>
    <property type="project" value="InterPro"/>
</dbReference>
<name>A0A2G2YJD6_CAPAN</name>
<dbReference type="InterPro" id="IPR008217">
    <property type="entry name" value="Ccc1_fam"/>
</dbReference>
<evidence type="ECO:0000256" key="8">
    <source>
        <dbReference type="ARBA" id="ARBA00044464"/>
    </source>
</evidence>
<evidence type="ECO:0000256" key="5">
    <source>
        <dbReference type="ARBA" id="ARBA00022692"/>
    </source>
</evidence>
<keyword evidence="3" id="KW-0406">Ion transport</keyword>
<evidence type="ECO:0000256" key="7">
    <source>
        <dbReference type="ARBA" id="ARBA00023136"/>
    </source>
</evidence>
<comment type="catalytic activity">
    <reaction evidence="8">
        <text>Fe(2+)(in) = Fe(2+)(out)</text>
        <dbReference type="Rhea" id="RHEA:28486"/>
        <dbReference type="ChEBI" id="CHEBI:29033"/>
    </reaction>
    <physiologicalReaction direction="left-to-right" evidence="8">
        <dbReference type="Rhea" id="RHEA:28487"/>
    </physiologicalReaction>
</comment>
<comment type="subcellular location">
    <subcellularLocation>
        <location evidence="1">Vacuole membrane</location>
        <topology evidence="1">Multi-pass membrane protein</topology>
    </subcellularLocation>
</comment>
<dbReference type="GO" id="GO:0006826">
    <property type="term" value="P:iron ion transport"/>
    <property type="evidence" value="ECO:0007669"/>
    <property type="project" value="UniProtKB-KW"/>
</dbReference>